<keyword evidence="2" id="KW-1185">Reference proteome</keyword>
<accession>A0AAV5MW62</accession>
<protein>
    <submittedName>
        <fullName evidence="1">Uncharacterized protein</fullName>
    </submittedName>
</protein>
<reference evidence="1 2" key="1">
    <citation type="journal article" date="2021" name="Commun. Biol.">
        <title>The genome of Shorea leprosula (Dipterocarpaceae) highlights the ecological relevance of drought in aseasonal tropical rainforests.</title>
        <authorList>
            <person name="Ng K.K.S."/>
            <person name="Kobayashi M.J."/>
            <person name="Fawcett J.A."/>
            <person name="Hatakeyama M."/>
            <person name="Paape T."/>
            <person name="Ng C.H."/>
            <person name="Ang C.C."/>
            <person name="Tnah L.H."/>
            <person name="Lee C.T."/>
            <person name="Nishiyama T."/>
            <person name="Sese J."/>
            <person name="O'Brien M.J."/>
            <person name="Copetti D."/>
            <person name="Mohd Noor M.I."/>
            <person name="Ong R.C."/>
            <person name="Putra M."/>
            <person name="Sireger I.Z."/>
            <person name="Indrioko S."/>
            <person name="Kosugi Y."/>
            <person name="Izuno A."/>
            <person name="Isagi Y."/>
            <person name="Lee S.L."/>
            <person name="Shimizu K.K."/>
        </authorList>
    </citation>
    <scope>NUCLEOTIDE SEQUENCE [LARGE SCALE GENOMIC DNA]</scope>
    <source>
        <strain evidence="1">214</strain>
    </source>
</reference>
<name>A0AAV5MW62_9ROSI</name>
<gene>
    <name evidence="1" type="ORF">SLEP1_g59755</name>
</gene>
<organism evidence="1 2">
    <name type="scientific">Rubroshorea leprosula</name>
    <dbReference type="NCBI Taxonomy" id="152421"/>
    <lineage>
        <taxon>Eukaryota</taxon>
        <taxon>Viridiplantae</taxon>
        <taxon>Streptophyta</taxon>
        <taxon>Embryophyta</taxon>
        <taxon>Tracheophyta</taxon>
        <taxon>Spermatophyta</taxon>
        <taxon>Magnoliopsida</taxon>
        <taxon>eudicotyledons</taxon>
        <taxon>Gunneridae</taxon>
        <taxon>Pentapetalae</taxon>
        <taxon>rosids</taxon>
        <taxon>malvids</taxon>
        <taxon>Malvales</taxon>
        <taxon>Dipterocarpaceae</taxon>
        <taxon>Rubroshorea</taxon>
    </lineage>
</organism>
<feature type="non-terminal residue" evidence="1">
    <location>
        <position position="1"/>
    </location>
</feature>
<dbReference type="AlphaFoldDB" id="A0AAV5MW62"/>
<dbReference type="Proteomes" id="UP001054252">
    <property type="component" value="Unassembled WGS sequence"/>
</dbReference>
<dbReference type="EMBL" id="BPVZ01001169">
    <property type="protein sequence ID" value="GKV53219.1"/>
    <property type="molecule type" value="Genomic_DNA"/>
</dbReference>
<evidence type="ECO:0000313" key="2">
    <source>
        <dbReference type="Proteomes" id="UP001054252"/>
    </source>
</evidence>
<proteinExistence type="predicted"/>
<evidence type="ECO:0000313" key="1">
    <source>
        <dbReference type="EMBL" id="GKV53219.1"/>
    </source>
</evidence>
<sequence>MLGYLGMGFRVLCGSACLHFKI</sequence>
<comment type="caution">
    <text evidence="1">The sequence shown here is derived from an EMBL/GenBank/DDBJ whole genome shotgun (WGS) entry which is preliminary data.</text>
</comment>